<comment type="caution">
    <text evidence="2">The sequence shown here is derived from an EMBL/GenBank/DDBJ whole genome shotgun (WGS) entry which is preliminary data.</text>
</comment>
<sequence length="170" mass="19336">MFTDITSIFLMFVLVIVAVYGIFSFSKKKISPNLFKSKNNPSLQFSQPASSDYPPALIERPILDQDEHATITRENAYAEDPKIEIIEDEETALLKAAEIIVEKVQDTVNNLASTSPNANDVFTRIKSIVSQYRIFDGTEYFDAINSFISVTVERDCNIKFTRDQLLQLWV</sequence>
<dbReference type="EMBL" id="LVYD01000024">
    <property type="protein sequence ID" value="OQP65488.1"/>
    <property type="molecule type" value="Genomic_DNA"/>
</dbReference>
<accession>A0A1V9G4Q7</accession>
<reference evidence="2 3" key="1">
    <citation type="submission" date="2016-03" db="EMBL/GenBank/DDBJ databases">
        <title>Niastella vici sp. nov., isolated from farmland soil.</title>
        <authorList>
            <person name="Chen L."/>
            <person name="Wang D."/>
            <person name="Yang S."/>
            <person name="Wang G."/>
        </authorList>
    </citation>
    <scope>NUCLEOTIDE SEQUENCE [LARGE SCALE GENOMIC DNA]</scope>
    <source>
        <strain evidence="2 3">DJ57</strain>
    </source>
</reference>
<gene>
    <name evidence="2" type="ORF">A3860_17645</name>
</gene>
<dbReference type="STRING" id="1703345.A3860_17645"/>
<evidence type="ECO:0000313" key="2">
    <source>
        <dbReference type="EMBL" id="OQP65488.1"/>
    </source>
</evidence>
<proteinExistence type="predicted"/>
<protein>
    <submittedName>
        <fullName evidence="2">Uncharacterized protein</fullName>
    </submittedName>
</protein>
<feature type="transmembrane region" description="Helical" evidence="1">
    <location>
        <begin position="6"/>
        <end position="26"/>
    </location>
</feature>
<evidence type="ECO:0000256" key="1">
    <source>
        <dbReference type="SAM" id="Phobius"/>
    </source>
</evidence>
<keyword evidence="3" id="KW-1185">Reference proteome</keyword>
<name>A0A1V9G4Q7_9BACT</name>
<dbReference type="RefSeq" id="WP_081146364.1">
    <property type="nucleotide sequence ID" value="NZ_LVYD01000024.1"/>
</dbReference>
<organism evidence="2 3">
    <name type="scientific">Niastella vici</name>
    <dbReference type="NCBI Taxonomy" id="1703345"/>
    <lineage>
        <taxon>Bacteria</taxon>
        <taxon>Pseudomonadati</taxon>
        <taxon>Bacteroidota</taxon>
        <taxon>Chitinophagia</taxon>
        <taxon>Chitinophagales</taxon>
        <taxon>Chitinophagaceae</taxon>
        <taxon>Niastella</taxon>
    </lineage>
</organism>
<dbReference type="Proteomes" id="UP000192796">
    <property type="component" value="Unassembled WGS sequence"/>
</dbReference>
<dbReference type="AlphaFoldDB" id="A0A1V9G4Q7"/>
<keyword evidence="1" id="KW-1133">Transmembrane helix</keyword>
<keyword evidence="1" id="KW-0472">Membrane</keyword>
<dbReference type="OrthoDB" id="658762at2"/>
<evidence type="ECO:0000313" key="3">
    <source>
        <dbReference type="Proteomes" id="UP000192796"/>
    </source>
</evidence>
<keyword evidence="1" id="KW-0812">Transmembrane</keyword>